<dbReference type="OrthoDB" id="284473at2759"/>
<feature type="region of interest" description="Disordered" evidence="1">
    <location>
        <begin position="1"/>
        <end position="102"/>
    </location>
</feature>
<organism evidence="2 3">
    <name type="scientific">Tuber magnatum</name>
    <name type="common">white Piedmont truffle</name>
    <dbReference type="NCBI Taxonomy" id="42249"/>
    <lineage>
        <taxon>Eukaryota</taxon>
        <taxon>Fungi</taxon>
        <taxon>Dikarya</taxon>
        <taxon>Ascomycota</taxon>
        <taxon>Pezizomycotina</taxon>
        <taxon>Pezizomycetes</taxon>
        <taxon>Pezizales</taxon>
        <taxon>Tuberaceae</taxon>
        <taxon>Tuber</taxon>
    </lineage>
</organism>
<dbReference type="EMBL" id="PYWC01000097">
    <property type="protein sequence ID" value="PWW72652.1"/>
    <property type="molecule type" value="Genomic_DNA"/>
</dbReference>
<dbReference type="AlphaFoldDB" id="A0A317SDU3"/>
<evidence type="ECO:0000256" key="1">
    <source>
        <dbReference type="SAM" id="MobiDB-lite"/>
    </source>
</evidence>
<accession>A0A317SDU3</accession>
<name>A0A317SDU3_9PEZI</name>
<keyword evidence="3" id="KW-1185">Reference proteome</keyword>
<protein>
    <submittedName>
        <fullName evidence="2">Uncharacterized protein</fullName>
    </submittedName>
</protein>
<proteinExistence type="predicted"/>
<dbReference type="Proteomes" id="UP000246991">
    <property type="component" value="Unassembled WGS sequence"/>
</dbReference>
<comment type="caution">
    <text evidence="2">The sequence shown here is derived from an EMBL/GenBank/DDBJ whole genome shotgun (WGS) entry which is preliminary data.</text>
</comment>
<gene>
    <name evidence="2" type="ORF">C7212DRAFT_348035</name>
</gene>
<evidence type="ECO:0000313" key="2">
    <source>
        <dbReference type="EMBL" id="PWW72652.1"/>
    </source>
</evidence>
<reference evidence="2 3" key="1">
    <citation type="submission" date="2018-03" db="EMBL/GenBank/DDBJ databases">
        <title>Genomes of Pezizomycetes fungi and the evolution of truffles.</title>
        <authorList>
            <person name="Murat C."/>
            <person name="Payen T."/>
            <person name="Noel B."/>
            <person name="Kuo A."/>
            <person name="Martin F.M."/>
        </authorList>
    </citation>
    <scope>NUCLEOTIDE SEQUENCE [LARGE SCALE GENOMIC DNA]</scope>
    <source>
        <strain evidence="2">091103-1</strain>
    </source>
</reference>
<feature type="compositionally biased region" description="Basic and acidic residues" evidence="1">
    <location>
        <begin position="76"/>
        <end position="94"/>
    </location>
</feature>
<dbReference type="STRING" id="42249.A0A317SDU3"/>
<sequence length="349" mass="38931">MKDVVSLLRLKPNPKRIRQDEDQHLSAPPAKRQKGAESVTSSATRSPAFKSPALKASKERDMITPPKKPNGAAALRRSDSEGRVHTPAKGERNGGRNGVGSGALPKELTSAILAEAKYEADRIFKSLDGPVADQDKLRYPTVALTDSVLCFMISFSFEQEARNLERRSPPVDMWKSIIPLCLFVGAKALLYPPLSGLIKQLEAVVRQHVFDLEITQYDKMPIPDTASKAPTPDSGGNSAGDQMKAYLTFKSALTKSSRELKDCWLMGNKRLTYDEIQDKFPRTYASRSRKFVHPDTINVKNGQFKQAYQLPLHRNSTMLEAVNFGYTFLLEWVAGEGIKFQSRLAETFR</sequence>
<evidence type="ECO:0000313" key="3">
    <source>
        <dbReference type="Proteomes" id="UP000246991"/>
    </source>
</evidence>